<feature type="compositionally biased region" description="Polar residues" evidence="4">
    <location>
        <begin position="132"/>
        <end position="146"/>
    </location>
</feature>
<reference evidence="6 7" key="1">
    <citation type="submission" date="2023-10" db="EMBL/GenBank/DDBJ databases">
        <title>Draft genome sequence of Xylaria bambusicola isolate GMP-LS, the root and basal stem rot pathogen of sugarcane in Indonesia.</title>
        <authorList>
            <person name="Selvaraj P."/>
            <person name="Muralishankar V."/>
            <person name="Muruganantham S."/>
            <person name="Sp S."/>
            <person name="Haryani S."/>
            <person name="Lau K.J.X."/>
            <person name="Naqvi N.I."/>
        </authorList>
    </citation>
    <scope>NUCLEOTIDE SEQUENCE [LARGE SCALE GENOMIC DNA]</scope>
    <source>
        <strain evidence="6">GMP-LS</strain>
    </source>
</reference>
<keyword evidence="2" id="KW-0408">Iron</keyword>
<evidence type="ECO:0000259" key="5">
    <source>
        <dbReference type="Pfam" id="PF24877"/>
    </source>
</evidence>
<dbReference type="Gene3D" id="3.50.30.80">
    <property type="entry name" value="IlvD/EDD C-terminal domain-like"/>
    <property type="match status" value="1"/>
</dbReference>
<evidence type="ECO:0000256" key="2">
    <source>
        <dbReference type="ARBA" id="ARBA00023004"/>
    </source>
</evidence>
<accession>A0AAN7UK64</accession>
<dbReference type="PANTHER" id="PTHR43183:SF1">
    <property type="entry name" value="HYPOTHETICAL DIHYDROXY-ACID DEHYDRATASE (EUROFUNG)-RELATED"/>
    <property type="match status" value="1"/>
</dbReference>
<evidence type="ECO:0000256" key="1">
    <source>
        <dbReference type="ARBA" id="ARBA00022723"/>
    </source>
</evidence>
<dbReference type="PANTHER" id="PTHR43183">
    <property type="entry name" value="HYPOTHETICAL DIHYDROXYACID DEHYDRATASE (EUROFUNG)-RELATED"/>
    <property type="match status" value="1"/>
</dbReference>
<organism evidence="6 7">
    <name type="scientific">Xylaria bambusicola</name>
    <dbReference type="NCBI Taxonomy" id="326684"/>
    <lineage>
        <taxon>Eukaryota</taxon>
        <taxon>Fungi</taxon>
        <taxon>Dikarya</taxon>
        <taxon>Ascomycota</taxon>
        <taxon>Pezizomycotina</taxon>
        <taxon>Sordariomycetes</taxon>
        <taxon>Xylariomycetidae</taxon>
        <taxon>Xylariales</taxon>
        <taxon>Xylariaceae</taxon>
        <taxon>Xylaria</taxon>
    </lineage>
</organism>
<evidence type="ECO:0000256" key="4">
    <source>
        <dbReference type="SAM" id="MobiDB-lite"/>
    </source>
</evidence>
<proteinExistence type="predicted"/>
<dbReference type="EMBL" id="JAWHQM010000005">
    <property type="protein sequence ID" value="KAK5627509.1"/>
    <property type="molecule type" value="Genomic_DNA"/>
</dbReference>
<evidence type="ECO:0000256" key="3">
    <source>
        <dbReference type="ARBA" id="ARBA00023014"/>
    </source>
</evidence>
<dbReference type="Pfam" id="PF24877">
    <property type="entry name" value="ILV_EDD_C"/>
    <property type="match status" value="1"/>
</dbReference>
<name>A0AAN7UK64_9PEZI</name>
<feature type="region of interest" description="Disordered" evidence="4">
    <location>
        <begin position="127"/>
        <end position="146"/>
    </location>
</feature>
<dbReference type="SUPFAM" id="SSF52016">
    <property type="entry name" value="LeuD/IlvD-like"/>
    <property type="match status" value="1"/>
</dbReference>
<keyword evidence="1" id="KW-0479">Metal-binding</keyword>
<dbReference type="GO" id="GO:0046872">
    <property type="term" value="F:metal ion binding"/>
    <property type="evidence" value="ECO:0007669"/>
    <property type="project" value="UniProtKB-KW"/>
</dbReference>
<comment type="caution">
    <text evidence="6">The sequence shown here is derived from an EMBL/GenBank/DDBJ whole genome shotgun (WGS) entry which is preliminary data.</text>
</comment>
<feature type="domain" description="Dihydroxy-acid/6-phosphogluconate dehydratase C-terminal" evidence="5">
    <location>
        <begin position="11"/>
        <end position="146"/>
    </location>
</feature>
<gene>
    <name evidence="6" type="ORF">RRF57_003224</name>
</gene>
<dbReference type="InterPro" id="IPR052352">
    <property type="entry name" value="Sugar_Degrad_Dehydratases"/>
</dbReference>
<dbReference type="AlphaFoldDB" id="A0AAN7UK64"/>
<dbReference type="GO" id="GO:0051536">
    <property type="term" value="F:iron-sulfur cluster binding"/>
    <property type="evidence" value="ECO:0007669"/>
    <property type="project" value="UniProtKB-KW"/>
</dbReference>
<keyword evidence="3" id="KW-0411">Iron-sulfur</keyword>
<dbReference type="InterPro" id="IPR042096">
    <property type="entry name" value="Dihydro-acid_dehy_C"/>
</dbReference>
<sequence>MQGKLAWDRQTIRPFAPPIKQNAGFVHLKGNLFDSAIMKTPVILASFHAEFLADPKDPDAFECKLAVFDSPEDHKKRLDDPSIEIDRHTILIMLGVGPLGYPGAAEVVNMHAPGRLLKQGVKELPCIGDGRQSGTSGSPSTLNASP</sequence>
<keyword evidence="7" id="KW-1185">Reference proteome</keyword>
<protein>
    <recommendedName>
        <fullName evidence="5">Dihydroxy-acid/6-phosphogluconate dehydratase C-terminal domain-containing protein</fullName>
    </recommendedName>
</protein>
<evidence type="ECO:0000313" key="6">
    <source>
        <dbReference type="EMBL" id="KAK5627509.1"/>
    </source>
</evidence>
<evidence type="ECO:0000313" key="7">
    <source>
        <dbReference type="Proteomes" id="UP001305414"/>
    </source>
</evidence>
<dbReference type="Proteomes" id="UP001305414">
    <property type="component" value="Unassembled WGS sequence"/>
</dbReference>
<dbReference type="InterPro" id="IPR056740">
    <property type="entry name" value="ILV_EDD_C"/>
</dbReference>